<dbReference type="GO" id="GO:0006368">
    <property type="term" value="P:transcription elongation by RNA polymerase II"/>
    <property type="evidence" value="ECO:0007669"/>
    <property type="project" value="UniProtKB-UniRule"/>
</dbReference>
<comment type="subunit">
    <text evidence="1">Component of the nuclear pore complex (NPC)-associated TREX-2 complex (transcription and export complex 2). Component of the SAGA transcription coactivator-HAT complex. Within the SAGA complex, participates to a subcomplex of SAGA called the DUB module (deubiquitination module).</text>
</comment>
<accession>A0A0N4Z463</accession>
<dbReference type="STRING" id="131310.A0A0N4Z463"/>
<organism evidence="2 3">
    <name type="scientific">Parastrongyloides trichosuri</name>
    <name type="common">Possum-specific nematode worm</name>
    <dbReference type="NCBI Taxonomy" id="131310"/>
    <lineage>
        <taxon>Eukaryota</taxon>
        <taxon>Metazoa</taxon>
        <taxon>Ecdysozoa</taxon>
        <taxon>Nematoda</taxon>
        <taxon>Chromadorea</taxon>
        <taxon>Rhabditida</taxon>
        <taxon>Tylenchina</taxon>
        <taxon>Panagrolaimomorpha</taxon>
        <taxon>Strongyloidoidea</taxon>
        <taxon>Strongyloididae</taxon>
        <taxon>Parastrongyloides</taxon>
    </lineage>
</organism>
<dbReference type="Gene3D" id="1.10.246.140">
    <property type="match status" value="1"/>
</dbReference>
<evidence type="ECO:0000256" key="1">
    <source>
        <dbReference type="HAMAP-Rule" id="MF_03046"/>
    </source>
</evidence>
<keyword evidence="1" id="KW-0811">Translocation</keyword>
<dbReference type="GO" id="GO:0005643">
    <property type="term" value="C:nuclear pore"/>
    <property type="evidence" value="ECO:0007669"/>
    <property type="project" value="UniProtKB-UniRule"/>
</dbReference>
<keyword evidence="1" id="KW-0813">Transport</keyword>
<sequence length="99" mass="11740">MAQPNFKTQEQMKNEYLNSGEAEKITQELKQRLEASGYNEKIREICKEYIQKKGINNVSLTELFEDIGKDRRLSIDQDIKNELTRKIREFVENNITQPF</sequence>
<keyword evidence="1" id="KW-0539">Nucleus</keyword>
<dbReference type="GO" id="GO:0003713">
    <property type="term" value="F:transcription coactivator activity"/>
    <property type="evidence" value="ECO:0007669"/>
    <property type="project" value="UniProtKB-UniRule"/>
</dbReference>
<dbReference type="GO" id="GO:0070390">
    <property type="term" value="C:transcription export complex 2"/>
    <property type="evidence" value="ECO:0007669"/>
    <property type="project" value="UniProtKB-UniRule"/>
</dbReference>
<dbReference type="Pfam" id="PF10163">
    <property type="entry name" value="EnY2"/>
    <property type="match status" value="1"/>
</dbReference>
<dbReference type="GO" id="GO:0006406">
    <property type="term" value="P:mRNA export from nucleus"/>
    <property type="evidence" value="ECO:0007669"/>
    <property type="project" value="UniProtKB-UniRule"/>
</dbReference>
<keyword evidence="2" id="KW-1185">Reference proteome</keyword>
<dbReference type="GO" id="GO:0000124">
    <property type="term" value="C:SAGA complex"/>
    <property type="evidence" value="ECO:0007669"/>
    <property type="project" value="UniProtKB-UniRule"/>
</dbReference>
<dbReference type="WBParaSite" id="PTRK_0000178400.1">
    <property type="protein sequence ID" value="PTRK_0000178400.1"/>
    <property type="gene ID" value="PTRK_0000178400"/>
</dbReference>
<dbReference type="GO" id="GO:0071819">
    <property type="term" value="C:DUBm complex"/>
    <property type="evidence" value="ECO:0007669"/>
    <property type="project" value="UniProtKB-UniRule"/>
</dbReference>
<keyword evidence="1" id="KW-0156">Chromatin regulator</keyword>
<comment type="function">
    <text evidence="1">Involved in mRNA export coupled transcription activation by association with both the TREX-2 and the SAGA complexes. The transcription regulatory histone acetylation (HAT) complex SAGA is a multiprotein complex that activates transcription by remodeling chromatin and mediating histone acetylation and deubiquitination. Within the SAGA complex, participates to a subcomplex that specifically deubiquitinates histones. The SAGA complex is recruited to specific gene promoters by activators, where it is required for transcription. The TREX-2 complex functions in docking export-competent ribonucleoprotein particles (mRNPs) to the nuclear entrance of the nuclear pore complex (nuclear basket). TREX-2 participates in mRNA export and accurate chromatin positioning in the nucleus by tethering genes to the nuclear periphery.</text>
</comment>
<dbReference type="InterPro" id="IPR018783">
    <property type="entry name" value="TF_ENY2"/>
</dbReference>
<dbReference type="GO" id="GO:0015031">
    <property type="term" value="P:protein transport"/>
    <property type="evidence" value="ECO:0007669"/>
    <property type="project" value="UniProtKB-KW"/>
</dbReference>
<dbReference type="GO" id="GO:0006325">
    <property type="term" value="P:chromatin organization"/>
    <property type="evidence" value="ECO:0007669"/>
    <property type="project" value="UniProtKB-KW"/>
</dbReference>
<reference evidence="3" key="1">
    <citation type="submission" date="2017-02" db="UniProtKB">
        <authorList>
            <consortium name="WormBaseParasite"/>
        </authorList>
    </citation>
    <scope>IDENTIFICATION</scope>
</reference>
<comment type="subcellular location">
    <subcellularLocation>
        <location evidence="1">Nucleus</location>
        <location evidence="1">Nucleoplasm</location>
    </subcellularLocation>
</comment>
<keyword evidence="1" id="KW-0804">Transcription</keyword>
<proteinExistence type="inferred from homology"/>
<dbReference type="HAMAP" id="MF_03046">
    <property type="entry name" value="ENY2_Sus1"/>
    <property type="match status" value="1"/>
</dbReference>
<keyword evidence="1" id="KW-0653">Protein transport</keyword>
<evidence type="ECO:0000313" key="3">
    <source>
        <dbReference type="WBParaSite" id="PTRK_0000178400.1"/>
    </source>
</evidence>
<keyword evidence="1" id="KW-0010">Activator</keyword>
<name>A0A0N4Z463_PARTI</name>
<dbReference type="InterPro" id="IPR038212">
    <property type="entry name" value="TF_EnY2_sf"/>
</dbReference>
<dbReference type="PANTHER" id="PTHR12514">
    <property type="entry name" value="ENHANCER OF YELLOW 2 TRANSCRIPTION FACTOR"/>
    <property type="match status" value="1"/>
</dbReference>
<dbReference type="AlphaFoldDB" id="A0A0N4Z463"/>
<dbReference type="Proteomes" id="UP000038045">
    <property type="component" value="Unplaced"/>
</dbReference>
<comment type="similarity">
    <text evidence="1">Belongs to the ENY2 family.</text>
</comment>
<keyword evidence="1" id="KW-0509">mRNA transport</keyword>
<protein>
    <recommendedName>
        <fullName evidence="1">Transcription and mRNA export factor ENY2</fullName>
    </recommendedName>
    <alternativeName>
        <fullName evidence="1">Enhancer of yellow 2 transcription factor homolog</fullName>
    </alternativeName>
</protein>
<dbReference type="GO" id="GO:0005654">
    <property type="term" value="C:nucleoplasm"/>
    <property type="evidence" value="ECO:0007669"/>
    <property type="project" value="UniProtKB-SubCell"/>
</dbReference>
<evidence type="ECO:0000313" key="2">
    <source>
        <dbReference type="Proteomes" id="UP000038045"/>
    </source>
</evidence>
<keyword evidence="1" id="KW-0805">Transcription regulation</keyword>